<feature type="compositionally biased region" description="Low complexity" evidence="1">
    <location>
        <begin position="301"/>
        <end position="319"/>
    </location>
</feature>
<feature type="compositionally biased region" description="Polar residues" evidence="1">
    <location>
        <begin position="92"/>
        <end position="116"/>
    </location>
</feature>
<name>A0A2G8RM90_9APHY</name>
<accession>A0A2G8RM90</accession>
<feature type="compositionally biased region" description="Low complexity" evidence="1">
    <location>
        <begin position="524"/>
        <end position="534"/>
    </location>
</feature>
<feature type="region of interest" description="Disordered" evidence="1">
    <location>
        <begin position="263"/>
        <end position="326"/>
    </location>
</feature>
<evidence type="ECO:0000313" key="3">
    <source>
        <dbReference type="Proteomes" id="UP000230002"/>
    </source>
</evidence>
<keyword evidence="3" id="KW-1185">Reference proteome</keyword>
<dbReference type="Proteomes" id="UP000230002">
    <property type="component" value="Unassembled WGS sequence"/>
</dbReference>
<feature type="region of interest" description="Disordered" evidence="1">
    <location>
        <begin position="1"/>
        <end position="20"/>
    </location>
</feature>
<organism evidence="2 3">
    <name type="scientific">Ganoderma sinense ZZ0214-1</name>
    <dbReference type="NCBI Taxonomy" id="1077348"/>
    <lineage>
        <taxon>Eukaryota</taxon>
        <taxon>Fungi</taxon>
        <taxon>Dikarya</taxon>
        <taxon>Basidiomycota</taxon>
        <taxon>Agaricomycotina</taxon>
        <taxon>Agaricomycetes</taxon>
        <taxon>Polyporales</taxon>
        <taxon>Polyporaceae</taxon>
        <taxon>Ganoderma</taxon>
    </lineage>
</organism>
<sequence length="622" mass="66736">MGFFSARRADDLHSPPNDDLTVARVIRSRFYGKNKGKERDPASSPASPAATPYTSPSLTLSSTSFSSKPPDKRSIVGSIRGPRPSTSTTTSRNWAGSSTAHSRRNGNASDMASPRTSTDIVTVTLAQRLNELATANSEGLLSDDEYRLLRQNLFERLASGSTIPTEEPLVPMSRPPPHTADPRISTFNERRSSSNFHVNPPVSARAPSVASKKSFTSTVTGLLRRATSRRIVSLPPDAHGSDTISVYSIVAAPPEHATLPRTISKQASESSLGTDAASTRLSRTFSRRKVIGAHTFSATDPGPSRSRTRSGSRTAPPSSYHASPTAGIESSYTHISIHDIPDDDQVESVQDIRHQIEVVEAEGRRLLDAFNGLELSTLTRQRRVKPPVIPPLPSHGTLSDGGWPAGTLSARPGKDFDAISFKSSGSGRTARSLRRTPSNGAKMRAVPSATSPLSAPPVLTHKASMSSVSSRGRNGGPPPTPLSGVHLLHPGLASSSSVNLARSTGHLPLETVEEGEGGDRPRLRLTTSRSGSMRRSSRWAEPTIMSPISSSARSEAGSTGSGGKRVASVAAAIDDEELMSMEHELADIRRRRVEVTGRYEARLEYLRARLKGAELREKIMRK</sequence>
<feature type="compositionally biased region" description="Polar residues" evidence="1">
    <location>
        <begin position="463"/>
        <end position="472"/>
    </location>
</feature>
<evidence type="ECO:0000256" key="1">
    <source>
        <dbReference type="SAM" id="MobiDB-lite"/>
    </source>
</evidence>
<feature type="region of interest" description="Disordered" evidence="1">
    <location>
        <begin position="31"/>
        <end position="116"/>
    </location>
</feature>
<feature type="region of interest" description="Disordered" evidence="1">
    <location>
        <begin position="421"/>
        <end position="490"/>
    </location>
</feature>
<protein>
    <submittedName>
        <fullName evidence="2">Uncharacterized protein</fullName>
    </submittedName>
</protein>
<feature type="compositionally biased region" description="Polar residues" evidence="1">
    <location>
        <begin position="263"/>
        <end position="284"/>
    </location>
</feature>
<dbReference type="EMBL" id="AYKW01000069">
    <property type="protein sequence ID" value="PIL22629.1"/>
    <property type="molecule type" value="Genomic_DNA"/>
</dbReference>
<comment type="caution">
    <text evidence="2">The sequence shown here is derived from an EMBL/GenBank/DDBJ whole genome shotgun (WGS) entry which is preliminary data.</text>
</comment>
<feature type="region of interest" description="Disordered" evidence="1">
    <location>
        <begin position="508"/>
        <end position="539"/>
    </location>
</feature>
<gene>
    <name evidence="2" type="ORF">GSI_15320</name>
</gene>
<dbReference type="OrthoDB" id="3367070at2759"/>
<feature type="compositionally biased region" description="Polar residues" evidence="1">
    <location>
        <begin position="421"/>
        <end position="439"/>
    </location>
</feature>
<feature type="compositionally biased region" description="Low complexity" evidence="1">
    <location>
        <begin position="42"/>
        <end position="68"/>
    </location>
</feature>
<dbReference type="AlphaFoldDB" id="A0A2G8RM90"/>
<reference evidence="2 3" key="1">
    <citation type="journal article" date="2015" name="Sci. Rep.">
        <title>Chromosome-level genome map provides insights into diverse defense mechanisms in the medicinal fungus Ganoderma sinense.</title>
        <authorList>
            <person name="Zhu Y."/>
            <person name="Xu J."/>
            <person name="Sun C."/>
            <person name="Zhou S."/>
            <person name="Xu H."/>
            <person name="Nelson D.R."/>
            <person name="Qian J."/>
            <person name="Song J."/>
            <person name="Luo H."/>
            <person name="Xiang L."/>
            <person name="Li Y."/>
            <person name="Xu Z."/>
            <person name="Ji A."/>
            <person name="Wang L."/>
            <person name="Lu S."/>
            <person name="Hayward A."/>
            <person name="Sun W."/>
            <person name="Li X."/>
            <person name="Schwartz D.C."/>
            <person name="Wang Y."/>
            <person name="Chen S."/>
        </authorList>
    </citation>
    <scope>NUCLEOTIDE SEQUENCE [LARGE SCALE GENOMIC DNA]</scope>
    <source>
        <strain evidence="2 3">ZZ0214-1</strain>
    </source>
</reference>
<proteinExistence type="predicted"/>
<evidence type="ECO:0000313" key="2">
    <source>
        <dbReference type="EMBL" id="PIL22629.1"/>
    </source>
</evidence>
<dbReference type="STRING" id="1077348.A0A2G8RM90"/>